<protein>
    <submittedName>
        <fullName evidence="1">Uncharacterized protein</fullName>
    </submittedName>
</protein>
<dbReference type="Proteomes" id="UP000199513">
    <property type="component" value="Unassembled WGS sequence"/>
</dbReference>
<dbReference type="RefSeq" id="WP_091548869.1">
    <property type="nucleotide sequence ID" value="NZ_FONY01000039.1"/>
</dbReference>
<proteinExistence type="predicted"/>
<reference evidence="1 2" key="1">
    <citation type="submission" date="2016-10" db="EMBL/GenBank/DDBJ databases">
        <authorList>
            <person name="de Groot N.N."/>
        </authorList>
    </citation>
    <scope>NUCLEOTIDE SEQUENCE [LARGE SCALE GENOMIC DNA]</scope>
    <source>
        <strain>GEY</strain>
        <strain evidence="2">DSM 9560</strain>
    </source>
</reference>
<sequence>MKKYSLTIYGLLLLAFLFNSCKTNIIEVPPPDYIDIMTKAGTFKMFKRFDSGTEEDRLFKSRNADIVIKKSPTPNEVLFEETYKQNERDVTVTYRVTLVDPTAFSNAVKLSIARQTINNDTYEGTIHPDLASNNLQGFFEAFDANDKKDPKTPVNRLIFALRVNGERWLYGAR</sequence>
<name>A0A1I2J3H8_9BACT</name>
<gene>
    <name evidence="1" type="ORF">SAMN04488541_103929</name>
</gene>
<organism evidence="1 2">
    <name type="scientific">Thermoflexibacter ruber</name>
    <dbReference type="NCBI Taxonomy" id="1003"/>
    <lineage>
        <taxon>Bacteria</taxon>
        <taxon>Pseudomonadati</taxon>
        <taxon>Bacteroidota</taxon>
        <taxon>Cytophagia</taxon>
        <taxon>Cytophagales</taxon>
        <taxon>Thermoflexibacteraceae</taxon>
        <taxon>Thermoflexibacter</taxon>
    </lineage>
</organism>
<dbReference type="EMBL" id="FONY01000039">
    <property type="protein sequence ID" value="SFF47807.1"/>
    <property type="molecule type" value="Genomic_DNA"/>
</dbReference>
<dbReference type="AlphaFoldDB" id="A0A1I2J3H8"/>
<keyword evidence="2" id="KW-1185">Reference proteome</keyword>
<dbReference type="STRING" id="1003.SAMN04488541_103929"/>
<accession>A0A1I2J3H8</accession>
<evidence type="ECO:0000313" key="2">
    <source>
        <dbReference type="Proteomes" id="UP000199513"/>
    </source>
</evidence>
<evidence type="ECO:0000313" key="1">
    <source>
        <dbReference type="EMBL" id="SFF47807.1"/>
    </source>
</evidence>